<evidence type="ECO:0000256" key="2">
    <source>
        <dbReference type="SAM" id="Phobius"/>
    </source>
</evidence>
<protein>
    <submittedName>
        <fullName evidence="3">Uncharacterized protein</fullName>
    </submittedName>
</protein>
<feature type="compositionally biased region" description="Basic and acidic residues" evidence="1">
    <location>
        <begin position="51"/>
        <end position="67"/>
    </location>
</feature>
<keyword evidence="2" id="KW-0812">Transmembrane</keyword>
<comment type="caution">
    <text evidence="3">The sequence shown here is derived from an EMBL/GenBank/DDBJ whole genome shotgun (WGS) entry which is preliminary data.</text>
</comment>
<gene>
    <name evidence="3" type="ORF">RND61_23130</name>
</gene>
<name>A0ABU3QQ85_9ACTN</name>
<dbReference type="RefSeq" id="WP_315879976.1">
    <property type="nucleotide sequence ID" value="NZ_JAWCTQ010000033.1"/>
</dbReference>
<feature type="region of interest" description="Disordered" evidence="1">
    <location>
        <begin position="39"/>
        <end position="67"/>
    </location>
</feature>
<feature type="transmembrane region" description="Helical" evidence="2">
    <location>
        <begin position="12"/>
        <end position="33"/>
    </location>
</feature>
<accession>A0ABU3QQ85</accession>
<keyword evidence="4" id="KW-1185">Reference proteome</keyword>
<keyword evidence="2" id="KW-0472">Membrane</keyword>
<dbReference type="EMBL" id="JAWCTQ010000033">
    <property type="protein sequence ID" value="MDT9684931.1"/>
    <property type="molecule type" value="Genomic_DNA"/>
</dbReference>
<reference evidence="3 4" key="1">
    <citation type="submission" date="2023-09" db="EMBL/GenBank/DDBJ databases">
        <title>Streptomyces sp. nov.: A antagonism against Alternaria gaisen Producing Streptochlin, Isolated from Tamarix root soil.</title>
        <authorList>
            <person name="Chen Y."/>
        </authorList>
    </citation>
    <scope>NUCLEOTIDE SEQUENCE [LARGE SCALE GENOMIC DNA]</scope>
    <source>
        <strain evidence="3 4">TRM76323</strain>
    </source>
</reference>
<evidence type="ECO:0000313" key="3">
    <source>
        <dbReference type="EMBL" id="MDT9684931.1"/>
    </source>
</evidence>
<keyword evidence="2" id="KW-1133">Transmembrane helix</keyword>
<evidence type="ECO:0000256" key="1">
    <source>
        <dbReference type="SAM" id="MobiDB-lite"/>
    </source>
</evidence>
<organism evidence="3 4">
    <name type="scientific">Streptomyces tamarix</name>
    <dbReference type="NCBI Taxonomy" id="3078565"/>
    <lineage>
        <taxon>Bacteria</taxon>
        <taxon>Bacillati</taxon>
        <taxon>Actinomycetota</taxon>
        <taxon>Actinomycetes</taxon>
        <taxon>Kitasatosporales</taxon>
        <taxon>Streptomycetaceae</taxon>
        <taxon>Streptomyces</taxon>
    </lineage>
</organism>
<evidence type="ECO:0000313" key="4">
    <source>
        <dbReference type="Proteomes" id="UP001250181"/>
    </source>
</evidence>
<proteinExistence type="predicted"/>
<dbReference type="Proteomes" id="UP001250181">
    <property type="component" value="Unassembled WGS sequence"/>
</dbReference>
<sequence>MASSRWAPPRHLIGFVALLALLFFWAYYVGVLAGTVAPGLRPGGVETGVEQGDRPARELEGGHGHGI</sequence>